<evidence type="ECO:0000256" key="1">
    <source>
        <dbReference type="SAM" id="MobiDB-lite"/>
    </source>
</evidence>
<feature type="region of interest" description="Disordered" evidence="1">
    <location>
        <begin position="106"/>
        <end position="140"/>
    </location>
</feature>
<evidence type="ECO:0000313" key="2">
    <source>
        <dbReference type="EMBL" id="UTC24355.1"/>
    </source>
</evidence>
<dbReference type="Proteomes" id="UP001055955">
    <property type="component" value="Chromosome"/>
</dbReference>
<accession>A0ABY5DKK6</accession>
<organism evidence="2 3">
    <name type="scientific">Candidatus Comchoanobacter bicostacola</name>
    <dbReference type="NCBI Taxonomy" id="2919598"/>
    <lineage>
        <taxon>Bacteria</taxon>
        <taxon>Pseudomonadati</taxon>
        <taxon>Pseudomonadota</taxon>
        <taxon>Gammaproteobacteria</taxon>
        <taxon>Candidatus Comchoanobacterales</taxon>
        <taxon>Candidatus Comchoanobacteraceae</taxon>
        <taxon>Candidatus Comchoanobacter</taxon>
    </lineage>
</organism>
<feature type="compositionally biased region" description="Acidic residues" evidence="1">
    <location>
        <begin position="114"/>
        <end position="127"/>
    </location>
</feature>
<dbReference type="EMBL" id="CP092900">
    <property type="protein sequence ID" value="UTC24355.1"/>
    <property type="molecule type" value="Genomic_DNA"/>
</dbReference>
<sequence>MKSTKPYLLEALYRCISDSKLTPLLYVKCDILGVQVPPGYDNDGYIVLDVSHDAVTNLKMQERFVSFEAIFDNAPFNIYLPMPSILAIRCAENDIGIEFGLEPVDATQSHQDEVTEDEATDGGEAEAGDGGRKKPHLTVL</sequence>
<proteinExistence type="predicted"/>
<dbReference type="Gene3D" id="2.30.30.220">
    <property type="entry name" value="SspB-like"/>
    <property type="match status" value="1"/>
</dbReference>
<dbReference type="PANTHER" id="PTHR37486:SF1">
    <property type="entry name" value="STRINGENT STARVATION PROTEIN B"/>
    <property type="match status" value="1"/>
</dbReference>
<dbReference type="RefSeq" id="WP_258568138.1">
    <property type="nucleotide sequence ID" value="NZ_CP092900.1"/>
</dbReference>
<name>A0ABY5DKK6_9GAMM</name>
<dbReference type="PANTHER" id="PTHR37486">
    <property type="entry name" value="STRINGENT STARVATION PROTEIN B"/>
    <property type="match status" value="1"/>
</dbReference>
<evidence type="ECO:0000313" key="3">
    <source>
        <dbReference type="Proteomes" id="UP001055955"/>
    </source>
</evidence>
<reference evidence="2 3" key="1">
    <citation type="journal article" date="2022" name="Nat. Microbiol.">
        <title>The microbiome of a bacterivorous marine choanoflagellate contains a resource-demanding obligate bacterial associate.</title>
        <authorList>
            <person name="Needham D.M."/>
            <person name="Poirier C."/>
            <person name="Bachy C."/>
            <person name="George E.E."/>
            <person name="Wilken S."/>
            <person name="Yung C.C.M."/>
            <person name="Limardo A.J."/>
            <person name="Morando M."/>
            <person name="Sudek L."/>
            <person name="Malmstrom R.R."/>
            <person name="Keeling P.J."/>
            <person name="Santoro A.E."/>
            <person name="Worden A.Z."/>
        </authorList>
    </citation>
    <scope>NUCLEOTIDE SEQUENCE [LARGE SCALE GENOMIC DNA]</scope>
    <source>
        <strain evidence="2 3">Comchoano-1</strain>
    </source>
</reference>
<protein>
    <submittedName>
        <fullName evidence="2">ClpXP protease specificity-enhancing factor SspB</fullName>
    </submittedName>
</protein>
<dbReference type="InterPro" id="IPR036760">
    <property type="entry name" value="SspB-like_sf"/>
</dbReference>
<gene>
    <name evidence="2" type="ORF">MMH89_03870</name>
</gene>
<keyword evidence="2" id="KW-0378">Hydrolase</keyword>
<dbReference type="InterPro" id="IPR007481">
    <property type="entry name" value="SspB"/>
</dbReference>
<keyword evidence="2" id="KW-0645">Protease</keyword>
<dbReference type="Pfam" id="PF04386">
    <property type="entry name" value="SspB"/>
    <property type="match status" value="1"/>
</dbReference>
<keyword evidence="3" id="KW-1185">Reference proteome</keyword>
<dbReference type="GO" id="GO:0008233">
    <property type="term" value="F:peptidase activity"/>
    <property type="evidence" value="ECO:0007669"/>
    <property type="project" value="UniProtKB-KW"/>
</dbReference>
<dbReference type="SUPFAM" id="SSF101738">
    <property type="entry name" value="SspB-like"/>
    <property type="match status" value="1"/>
</dbReference>
<dbReference type="GO" id="GO:0006508">
    <property type="term" value="P:proteolysis"/>
    <property type="evidence" value="ECO:0007669"/>
    <property type="project" value="UniProtKB-KW"/>
</dbReference>